<accession>A0A532V929</accession>
<evidence type="ECO:0000313" key="2">
    <source>
        <dbReference type="Proteomes" id="UP000317778"/>
    </source>
</evidence>
<sequence length="206" mass="22879">MVKLLLILWGAVIGVERWVIITPGEEVNRQEISRWVEVLRTAEKVVDDFFPDPSVGVGWENGVLRVLRVAPSSGDFAAWTGCSIWQGAALKNGELIVQPLAVLERRGVLEEVVVHEYVHLVLEPYNVPLWVNEGLAVICSGQVRKFSQDAELKDLTEDKAEIEKLLASSDTLDLRLGYLAAARLTQEKIDGIGLDSLVRLIKEEAL</sequence>
<reference evidence="1 2" key="1">
    <citation type="submission" date="2017-06" db="EMBL/GenBank/DDBJ databases">
        <title>Novel microbial phyla capable of carbon fixation and sulfur reduction in deep-sea sediments.</title>
        <authorList>
            <person name="Huang J."/>
            <person name="Baker B."/>
            <person name="Wang Y."/>
        </authorList>
    </citation>
    <scope>NUCLEOTIDE SEQUENCE [LARGE SCALE GENOMIC DNA]</scope>
    <source>
        <strain evidence="1">B3_TA06</strain>
    </source>
</reference>
<proteinExistence type="predicted"/>
<gene>
    <name evidence="1" type="ORF">CEE36_03290</name>
</gene>
<dbReference type="EMBL" id="NJBO01000003">
    <property type="protein sequence ID" value="TKJ43724.1"/>
    <property type="molecule type" value="Genomic_DNA"/>
</dbReference>
<comment type="caution">
    <text evidence="1">The sequence shown here is derived from an EMBL/GenBank/DDBJ whole genome shotgun (WGS) entry which is preliminary data.</text>
</comment>
<name>A0A532V929_UNCT6</name>
<evidence type="ECO:0000313" key="1">
    <source>
        <dbReference type="EMBL" id="TKJ43724.1"/>
    </source>
</evidence>
<dbReference type="Proteomes" id="UP000317778">
    <property type="component" value="Unassembled WGS sequence"/>
</dbReference>
<evidence type="ECO:0008006" key="3">
    <source>
        <dbReference type="Google" id="ProtNLM"/>
    </source>
</evidence>
<protein>
    <recommendedName>
        <fullName evidence="3">Peptidase MA-like domain-containing protein</fullName>
    </recommendedName>
</protein>
<dbReference type="AlphaFoldDB" id="A0A532V929"/>
<organism evidence="1 2">
    <name type="scientific">candidate division TA06 bacterium B3_TA06</name>
    <dbReference type="NCBI Taxonomy" id="2012487"/>
    <lineage>
        <taxon>Bacteria</taxon>
        <taxon>Bacteria division TA06</taxon>
    </lineage>
</organism>